<protein>
    <submittedName>
        <fullName evidence="1">Uncharacterized protein</fullName>
    </submittedName>
</protein>
<reference evidence="1 2" key="1">
    <citation type="journal article" date="2011" name="BMC Genomics">
        <title>Genomic insights into an obligate epibiotic bacterial predator: Micavibrio aeruginosavorus ARL-13.</title>
        <authorList>
            <person name="Wang Z."/>
            <person name="Kadouri D."/>
            <person name="Wu M."/>
        </authorList>
    </citation>
    <scope>NUCLEOTIDE SEQUENCE [LARGE SCALE GENOMIC DNA]</scope>
    <source>
        <strain evidence="1 2">ARL-13</strain>
    </source>
</reference>
<dbReference type="HOGENOM" id="CLU_2666957_0_0_5"/>
<accession>G2KNI2</accession>
<gene>
    <name evidence="1" type="ordered locus">MICA_1512</name>
</gene>
<dbReference type="RefSeq" id="WP_014103053.1">
    <property type="nucleotide sequence ID" value="NC_016026.1"/>
</dbReference>
<organism evidence="1 2">
    <name type="scientific">Micavibrio aeruginosavorus (strain ARL-13)</name>
    <dbReference type="NCBI Taxonomy" id="856793"/>
    <lineage>
        <taxon>Bacteria</taxon>
        <taxon>Pseudomonadati</taxon>
        <taxon>Bdellovibrionota</taxon>
        <taxon>Bdellovibrionia</taxon>
        <taxon>Bdellovibrionales</taxon>
        <taxon>Pseudobdellovibrionaceae</taxon>
        <taxon>Micavibrio</taxon>
    </lineage>
</organism>
<dbReference type="KEGG" id="mai:MICA_1512"/>
<dbReference type="EMBL" id="CP002382">
    <property type="protein sequence ID" value="AEP09830.1"/>
    <property type="molecule type" value="Genomic_DNA"/>
</dbReference>
<keyword evidence="2" id="KW-1185">Reference proteome</keyword>
<proteinExistence type="predicted"/>
<evidence type="ECO:0000313" key="1">
    <source>
        <dbReference type="EMBL" id="AEP09830.1"/>
    </source>
</evidence>
<dbReference type="Proteomes" id="UP000009286">
    <property type="component" value="Chromosome"/>
</dbReference>
<name>G2KNI2_MICAA</name>
<sequence>MDIEGLIAQGAPSDEYQSEAEAIKVAIYSVEGEVSADVVVAIMSLIWKDSFGLSDDDMVKRLPIIRRAAENIFGA</sequence>
<dbReference type="AlphaFoldDB" id="G2KNI2"/>
<evidence type="ECO:0000313" key="2">
    <source>
        <dbReference type="Proteomes" id="UP000009286"/>
    </source>
</evidence>
<dbReference type="OrthoDB" id="3543368at2"/>
<dbReference type="STRING" id="856793.MICA_1512"/>